<protein>
    <submittedName>
        <fullName evidence="6">Formate hydrogenlyase subunit 4</fullName>
    </submittedName>
</protein>
<accession>A0A1M5TKH4</accession>
<dbReference type="EMBL" id="FQXS01000003">
    <property type="protein sequence ID" value="SHH50843.1"/>
    <property type="molecule type" value="Genomic_DNA"/>
</dbReference>
<proteinExistence type="predicted"/>
<feature type="transmembrane region" description="Helical" evidence="5">
    <location>
        <begin position="227"/>
        <end position="244"/>
    </location>
</feature>
<reference evidence="6 7" key="1">
    <citation type="submission" date="2016-11" db="EMBL/GenBank/DDBJ databases">
        <authorList>
            <person name="Jaros S."/>
            <person name="Januszkiewicz K."/>
            <person name="Wedrychowicz H."/>
        </authorList>
    </citation>
    <scope>NUCLEOTIDE SEQUENCE [LARGE SCALE GENOMIC DNA]</scope>
    <source>
        <strain evidence="6 7">DSM 9705</strain>
    </source>
</reference>
<comment type="subcellular location">
    <subcellularLocation>
        <location evidence="1">Membrane</location>
        <topology evidence="1">Multi-pass membrane protein</topology>
    </subcellularLocation>
</comment>
<feature type="transmembrane region" description="Helical" evidence="5">
    <location>
        <begin position="250"/>
        <end position="273"/>
    </location>
</feature>
<dbReference type="Pfam" id="PF00146">
    <property type="entry name" value="NADHdh"/>
    <property type="match status" value="1"/>
</dbReference>
<dbReference type="GO" id="GO:0016829">
    <property type="term" value="F:lyase activity"/>
    <property type="evidence" value="ECO:0007669"/>
    <property type="project" value="UniProtKB-KW"/>
</dbReference>
<dbReference type="RefSeq" id="WP_073373492.1">
    <property type="nucleotide sequence ID" value="NZ_FQXS01000003.1"/>
</dbReference>
<sequence>MESILSFGVALLVAPLFPGIILKVKAFFAGKKGPPLLIKYYTLVKLLRKGFVYSTSTSLVFRMGPIVVCATALMALLFFPFGGVAPLLFFQGDVIVLFYVMGLGRFFMVIAALDTASPFEGMGAAREAFFGTLAEASIFTMLILFYRMNGSLSLAGYFTGPEAISQTAPAGALLLLVIVALFMVLLAENSRVPVDDPATHLELTMIHEVMILDHSGPDLALIEYGSFCKLLFYASFVAMLIYPFHQFGPVLAMALFYGAVALVYVAIGITESIMARLKMNLVPKYILTSFTLAFFAVILSMGISQ</sequence>
<evidence type="ECO:0000256" key="2">
    <source>
        <dbReference type="ARBA" id="ARBA00022692"/>
    </source>
</evidence>
<dbReference type="OrthoDB" id="9778499at2"/>
<evidence type="ECO:0000256" key="1">
    <source>
        <dbReference type="ARBA" id="ARBA00004141"/>
    </source>
</evidence>
<evidence type="ECO:0000313" key="7">
    <source>
        <dbReference type="Proteomes" id="UP000184139"/>
    </source>
</evidence>
<feature type="transmembrane region" description="Helical" evidence="5">
    <location>
        <begin position="285"/>
        <end position="303"/>
    </location>
</feature>
<evidence type="ECO:0000256" key="5">
    <source>
        <dbReference type="SAM" id="Phobius"/>
    </source>
</evidence>
<keyword evidence="6" id="KW-0456">Lyase</keyword>
<dbReference type="Proteomes" id="UP000184139">
    <property type="component" value="Unassembled WGS sequence"/>
</dbReference>
<evidence type="ECO:0000256" key="4">
    <source>
        <dbReference type="ARBA" id="ARBA00023136"/>
    </source>
</evidence>
<dbReference type="GO" id="GO:0005886">
    <property type="term" value="C:plasma membrane"/>
    <property type="evidence" value="ECO:0007669"/>
    <property type="project" value="TreeGrafter"/>
</dbReference>
<gene>
    <name evidence="6" type="ORF">SAMN02745124_00753</name>
</gene>
<evidence type="ECO:0000313" key="6">
    <source>
        <dbReference type="EMBL" id="SHH50843.1"/>
    </source>
</evidence>
<dbReference type="STRING" id="1121409.SAMN02745124_00753"/>
<feature type="transmembrane region" description="Helical" evidence="5">
    <location>
        <begin position="168"/>
        <end position="187"/>
    </location>
</feature>
<keyword evidence="4 5" id="KW-0472">Membrane</keyword>
<keyword evidence="2 5" id="KW-0812">Transmembrane</keyword>
<feature type="transmembrane region" description="Helical" evidence="5">
    <location>
        <begin position="128"/>
        <end position="148"/>
    </location>
</feature>
<keyword evidence="7" id="KW-1185">Reference proteome</keyword>
<feature type="transmembrane region" description="Helical" evidence="5">
    <location>
        <begin position="66"/>
        <end position="90"/>
    </location>
</feature>
<dbReference type="AlphaFoldDB" id="A0A1M5TKH4"/>
<dbReference type="PANTHER" id="PTHR43359">
    <property type="entry name" value="FORMATE HYDROGENLYASE SUBUNIT 4"/>
    <property type="match status" value="1"/>
</dbReference>
<dbReference type="InterPro" id="IPR001694">
    <property type="entry name" value="NADH_UbQ_OxRdtase_su1/FPO"/>
</dbReference>
<evidence type="ECO:0000256" key="3">
    <source>
        <dbReference type="ARBA" id="ARBA00022989"/>
    </source>
</evidence>
<dbReference type="PANTHER" id="PTHR43359:SF1">
    <property type="entry name" value="FORMATE HYDROGENLYASE SUBUNIT 4-RELATED"/>
    <property type="match status" value="1"/>
</dbReference>
<dbReference type="InterPro" id="IPR052561">
    <property type="entry name" value="ComplexI_Subunit1"/>
</dbReference>
<keyword evidence="3 5" id="KW-1133">Transmembrane helix</keyword>
<organism evidence="6 7">
    <name type="scientific">Desulfofustis glycolicus DSM 9705</name>
    <dbReference type="NCBI Taxonomy" id="1121409"/>
    <lineage>
        <taxon>Bacteria</taxon>
        <taxon>Pseudomonadati</taxon>
        <taxon>Thermodesulfobacteriota</taxon>
        <taxon>Desulfobulbia</taxon>
        <taxon>Desulfobulbales</taxon>
        <taxon>Desulfocapsaceae</taxon>
        <taxon>Desulfofustis</taxon>
    </lineage>
</organism>
<feature type="transmembrane region" description="Helical" evidence="5">
    <location>
        <begin position="96"/>
        <end position="116"/>
    </location>
</feature>
<name>A0A1M5TKH4_9BACT</name>
<feature type="transmembrane region" description="Helical" evidence="5">
    <location>
        <begin position="6"/>
        <end position="24"/>
    </location>
</feature>